<dbReference type="InterPro" id="IPR043145">
    <property type="entry name" value="Znf_ZZ_sf"/>
</dbReference>
<reference evidence="5 6" key="1">
    <citation type="submission" date="2024-06" db="EMBL/GenBank/DDBJ databases">
        <title>A chromosome level genome sequence of Diviner's sage (Salvia divinorum).</title>
        <authorList>
            <person name="Ford S.A."/>
            <person name="Ro D.-K."/>
            <person name="Ness R.W."/>
            <person name="Phillips M.A."/>
        </authorList>
    </citation>
    <scope>NUCLEOTIDE SEQUENCE [LARGE SCALE GENOMIC DNA]</scope>
    <source>
        <strain evidence="5">SAF-2024a</strain>
        <tissue evidence="5">Leaf</tissue>
    </source>
</reference>
<keyword evidence="6" id="KW-1185">Reference proteome</keyword>
<feature type="compositionally biased region" description="Low complexity" evidence="4">
    <location>
        <begin position="177"/>
        <end position="193"/>
    </location>
</feature>
<dbReference type="Proteomes" id="UP001567538">
    <property type="component" value="Unassembled WGS sequence"/>
</dbReference>
<organism evidence="5 6">
    <name type="scientific">Salvia divinorum</name>
    <name type="common">Maria pastora</name>
    <name type="synonym">Diviner's sage</name>
    <dbReference type="NCBI Taxonomy" id="28513"/>
    <lineage>
        <taxon>Eukaryota</taxon>
        <taxon>Viridiplantae</taxon>
        <taxon>Streptophyta</taxon>
        <taxon>Embryophyta</taxon>
        <taxon>Tracheophyta</taxon>
        <taxon>Spermatophyta</taxon>
        <taxon>Magnoliopsida</taxon>
        <taxon>eudicotyledons</taxon>
        <taxon>Gunneridae</taxon>
        <taxon>Pentapetalae</taxon>
        <taxon>asterids</taxon>
        <taxon>lamiids</taxon>
        <taxon>Lamiales</taxon>
        <taxon>Lamiaceae</taxon>
        <taxon>Nepetoideae</taxon>
        <taxon>Mentheae</taxon>
        <taxon>Salviinae</taxon>
        <taxon>Salvia</taxon>
        <taxon>Salvia subgen. Calosphace</taxon>
    </lineage>
</organism>
<evidence type="ECO:0008006" key="7">
    <source>
        <dbReference type="Google" id="ProtNLM"/>
    </source>
</evidence>
<keyword evidence="3" id="KW-0862">Zinc</keyword>
<evidence type="ECO:0000256" key="3">
    <source>
        <dbReference type="ARBA" id="ARBA00022833"/>
    </source>
</evidence>
<dbReference type="EMBL" id="JBEAFC010000012">
    <property type="protein sequence ID" value="KAL1534434.1"/>
    <property type="molecule type" value="Genomic_DNA"/>
</dbReference>
<dbReference type="Gene3D" id="3.30.60.90">
    <property type="match status" value="1"/>
</dbReference>
<sequence>MARCGGCSTLIFGPSYSCLECSFNSVDHKFTLCRDCYATGKVRHEHPLTSTAAAADLLRHRALLTRFRDLISAHPSVSPPKNDLKNLWNAAKSQIGPASPAMEFMAENCFESMGCNNNLNIAKFSSTLTKQHEAFLTPTPDSDHTTNYMKNVLAMKFTQPDGSTTTTTTAAYAIHHTASSSSSVSPPEAYHSSGYRPSPQTSSNGTSPMVSVLSLFVSLATTTFQLVEMALTIANLSSMCTIM</sequence>
<feature type="region of interest" description="Disordered" evidence="4">
    <location>
        <begin position="177"/>
        <end position="204"/>
    </location>
</feature>
<gene>
    <name evidence="5" type="ORF">AAHA92_30610</name>
</gene>
<dbReference type="SUPFAM" id="SSF57850">
    <property type="entry name" value="RING/U-box"/>
    <property type="match status" value="1"/>
</dbReference>
<accession>A0ABD1FRF5</accession>
<protein>
    <recommendedName>
        <fullName evidence="7">ZZ-type domain-containing protein</fullName>
    </recommendedName>
</protein>
<proteinExistence type="predicted"/>
<name>A0ABD1FRF5_SALDI</name>
<evidence type="ECO:0000313" key="5">
    <source>
        <dbReference type="EMBL" id="KAL1534434.1"/>
    </source>
</evidence>
<evidence type="ECO:0000256" key="1">
    <source>
        <dbReference type="ARBA" id="ARBA00022723"/>
    </source>
</evidence>
<comment type="caution">
    <text evidence="5">The sequence shown here is derived from an EMBL/GenBank/DDBJ whole genome shotgun (WGS) entry which is preliminary data.</text>
</comment>
<evidence type="ECO:0000256" key="4">
    <source>
        <dbReference type="SAM" id="MobiDB-lite"/>
    </source>
</evidence>
<evidence type="ECO:0000256" key="2">
    <source>
        <dbReference type="ARBA" id="ARBA00022771"/>
    </source>
</evidence>
<dbReference type="AlphaFoldDB" id="A0ABD1FRF5"/>
<evidence type="ECO:0000313" key="6">
    <source>
        <dbReference type="Proteomes" id="UP001567538"/>
    </source>
</evidence>
<dbReference type="GO" id="GO:0008270">
    <property type="term" value="F:zinc ion binding"/>
    <property type="evidence" value="ECO:0007669"/>
    <property type="project" value="UniProtKB-KW"/>
</dbReference>
<keyword evidence="1" id="KW-0479">Metal-binding</keyword>
<keyword evidence="2" id="KW-0863">Zinc-finger</keyword>